<comment type="caution">
    <text evidence="1">The sequence shown here is derived from an EMBL/GenBank/DDBJ whole genome shotgun (WGS) entry which is preliminary data.</text>
</comment>
<dbReference type="EMBL" id="QTSX02006705">
    <property type="protein sequence ID" value="KAJ9052312.1"/>
    <property type="molecule type" value="Genomic_DNA"/>
</dbReference>
<proteinExistence type="predicted"/>
<accession>A0ACC2RQE7</accession>
<name>A0ACC2RQE7_9FUNG</name>
<reference evidence="1" key="1">
    <citation type="submission" date="2022-04" db="EMBL/GenBank/DDBJ databases">
        <title>Genome of the entomopathogenic fungus Entomophthora muscae.</title>
        <authorList>
            <person name="Elya C."/>
            <person name="Lovett B.R."/>
            <person name="Lee E."/>
            <person name="Macias A.M."/>
            <person name="Hajek A.E."/>
            <person name="De Bivort B.L."/>
            <person name="Kasson M.T."/>
            <person name="De Fine Licht H.H."/>
            <person name="Stajich J.E."/>
        </authorList>
    </citation>
    <scope>NUCLEOTIDE SEQUENCE</scope>
    <source>
        <strain evidence="1">Berkeley</strain>
    </source>
</reference>
<sequence length="103" mass="11319">MAKAPAPSSSSGGKNKKKKWSKGKVKDKANNAVIFDKPTMDKLMKEVPTYKLITPSVLVDRLRMNGSLARAALRELETLGHIKLVSRHSSQLIFTRATAAVEE</sequence>
<keyword evidence="1" id="KW-0687">Ribonucleoprotein</keyword>
<evidence type="ECO:0000313" key="1">
    <source>
        <dbReference type="EMBL" id="KAJ9052312.1"/>
    </source>
</evidence>
<keyword evidence="1" id="KW-0689">Ribosomal protein</keyword>
<dbReference type="Proteomes" id="UP001165960">
    <property type="component" value="Unassembled WGS sequence"/>
</dbReference>
<evidence type="ECO:0000313" key="2">
    <source>
        <dbReference type="Proteomes" id="UP001165960"/>
    </source>
</evidence>
<protein>
    <submittedName>
        <fullName evidence="1">40S ribosomal protein S25</fullName>
    </submittedName>
</protein>
<gene>
    <name evidence="1" type="primary">RPS25_2</name>
    <name evidence="1" type="ORF">DSO57_1035505</name>
</gene>
<organism evidence="1 2">
    <name type="scientific">Entomophthora muscae</name>
    <dbReference type="NCBI Taxonomy" id="34485"/>
    <lineage>
        <taxon>Eukaryota</taxon>
        <taxon>Fungi</taxon>
        <taxon>Fungi incertae sedis</taxon>
        <taxon>Zoopagomycota</taxon>
        <taxon>Entomophthoromycotina</taxon>
        <taxon>Entomophthoromycetes</taxon>
        <taxon>Entomophthorales</taxon>
        <taxon>Entomophthoraceae</taxon>
        <taxon>Entomophthora</taxon>
    </lineage>
</organism>
<keyword evidence="2" id="KW-1185">Reference proteome</keyword>